<dbReference type="EMBL" id="CP038437">
    <property type="protein sequence ID" value="QEM82681.1"/>
    <property type="molecule type" value="Genomic_DNA"/>
</dbReference>
<feature type="transmembrane region" description="Helical" evidence="1">
    <location>
        <begin position="274"/>
        <end position="291"/>
    </location>
</feature>
<feature type="transmembrane region" description="Helical" evidence="1">
    <location>
        <begin position="103"/>
        <end position="122"/>
    </location>
</feature>
<protein>
    <submittedName>
        <fullName evidence="2">DUF2955 domain-containing protein</fullName>
    </submittedName>
</protein>
<reference evidence="2" key="1">
    <citation type="submission" date="2021-02" db="EMBL/GenBank/DDBJ databases">
        <title>Strain Y2R2, a novel species of the genus Halomonas.</title>
        <authorList>
            <person name="Huang H."/>
        </authorList>
    </citation>
    <scope>NUCLEOTIDE SEQUENCE</scope>
    <source>
        <strain evidence="2">Y2R2</strain>
    </source>
</reference>
<feature type="transmembrane region" description="Helical" evidence="1">
    <location>
        <begin position="77"/>
        <end position="97"/>
    </location>
</feature>
<feature type="transmembrane region" description="Helical" evidence="1">
    <location>
        <begin position="129"/>
        <end position="151"/>
    </location>
</feature>
<name>A0A5C1NIU6_9GAMM</name>
<evidence type="ECO:0000313" key="2">
    <source>
        <dbReference type="EMBL" id="QEM82681.1"/>
    </source>
</evidence>
<gene>
    <name evidence="2" type="ORF">E4T21_14850</name>
</gene>
<keyword evidence="1" id="KW-0472">Membrane</keyword>
<feature type="transmembrane region" description="Helical" evidence="1">
    <location>
        <begin position="303"/>
        <end position="325"/>
    </location>
</feature>
<dbReference type="Proteomes" id="UP000324285">
    <property type="component" value="Chromosome"/>
</dbReference>
<dbReference type="Pfam" id="PF11168">
    <property type="entry name" value="DUF2955"/>
    <property type="match status" value="1"/>
</dbReference>
<dbReference type="RefSeq" id="WP_149285805.1">
    <property type="nucleotide sequence ID" value="NZ_CP038437.2"/>
</dbReference>
<feature type="transmembrane region" description="Helical" evidence="1">
    <location>
        <begin position="245"/>
        <end position="267"/>
    </location>
</feature>
<organism evidence="2 3">
    <name type="scientific">Halomonas binhaiensis</name>
    <dbReference type="NCBI Taxonomy" id="2562282"/>
    <lineage>
        <taxon>Bacteria</taxon>
        <taxon>Pseudomonadati</taxon>
        <taxon>Pseudomonadota</taxon>
        <taxon>Gammaproteobacteria</taxon>
        <taxon>Oceanospirillales</taxon>
        <taxon>Halomonadaceae</taxon>
        <taxon>Halomonas</taxon>
    </lineage>
</organism>
<evidence type="ECO:0000256" key="1">
    <source>
        <dbReference type="SAM" id="Phobius"/>
    </source>
</evidence>
<feature type="transmembrane region" description="Helical" evidence="1">
    <location>
        <begin position="221"/>
        <end position="239"/>
    </location>
</feature>
<accession>A0A5C1NIU6</accession>
<feature type="transmembrane region" description="Helical" evidence="1">
    <location>
        <begin position="50"/>
        <end position="70"/>
    </location>
</feature>
<keyword evidence="3" id="KW-1185">Reference proteome</keyword>
<evidence type="ECO:0000313" key="3">
    <source>
        <dbReference type="Proteomes" id="UP000324285"/>
    </source>
</evidence>
<keyword evidence="1" id="KW-0812">Transmembrane</keyword>
<dbReference type="InterPro" id="IPR022604">
    <property type="entry name" value="DUF2955"/>
</dbReference>
<dbReference type="KEGG" id="hbh:E4T21_14850"/>
<proteinExistence type="predicted"/>
<feature type="transmembrane region" description="Helical" evidence="1">
    <location>
        <begin position="171"/>
        <end position="200"/>
    </location>
</feature>
<dbReference type="AlphaFoldDB" id="A0A5C1NIU6"/>
<sequence>MPLAARRTFRFALVVALSLVLAYGLGTPLPFLAPLFGVLLTTAPAPPVGVKGLLTLTLVVTLTLGIGLVLAPMLRQYPLSAVLIIAVSLYLSTLLNVGLGKGLVSTLLIMGSTLIPAAGLVSQALAASVIQALIIGIFLAIISQWLIYPFFPEDSAKQGSAPPPPDAGQSNWIALRATLIVLPPVLLAFTNPSLYLPLIMKSALLAQQGSVVSARAAGRELLGSTFLAGGLAILFWFGLKLWPSLWMFFLWMLLVGLYVASKLYGVLASRFAPTFWQNVIVTLLILLGPAVEDSANGKDVYEAFIVRFALFIAVTAYAWSAIFALERLRARRLARSSSSFNTGTPRC</sequence>
<keyword evidence="1" id="KW-1133">Transmembrane helix</keyword>
<dbReference type="OrthoDB" id="8958423at2"/>